<proteinExistence type="predicted"/>
<sequence length="122" mass="12913">MANEVKFGWAVSETLTFTAFQPDGSARGAADQSLTETEVGVSGYYKGTPSTAMVAGDVVVVDDGTNKVGFGEYRSEVNTVLIEGADFTDTLIGADGDTLESLSDQMDVLSAQKSQVLNVYER</sequence>
<name>A0A0F9M949_9ZZZZ</name>
<accession>A0A0F9M949</accession>
<protein>
    <submittedName>
        <fullName evidence="1">Uncharacterized protein</fullName>
    </submittedName>
</protein>
<evidence type="ECO:0000313" key="1">
    <source>
        <dbReference type="EMBL" id="KKM95861.1"/>
    </source>
</evidence>
<comment type="caution">
    <text evidence="1">The sequence shown here is derived from an EMBL/GenBank/DDBJ whole genome shotgun (WGS) entry which is preliminary data.</text>
</comment>
<organism evidence="1">
    <name type="scientific">marine sediment metagenome</name>
    <dbReference type="NCBI Taxonomy" id="412755"/>
    <lineage>
        <taxon>unclassified sequences</taxon>
        <taxon>metagenomes</taxon>
        <taxon>ecological metagenomes</taxon>
    </lineage>
</organism>
<dbReference type="AlphaFoldDB" id="A0A0F9M949"/>
<gene>
    <name evidence="1" type="ORF">LCGC14_1183820</name>
</gene>
<dbReference type="EMBL" id="LAZR01005953">
    <property type="protein sequence ID" value="KKM95861.1"/>
    <property type="molecule type" value="Genomic_DNA"/>
</dbReference>
<reference evidence="1" key="1">
    <citation type="journal article" date="2015" name="Nature">
        <title>Complex archaea that bridge the gap between prokaryotes and eukaryotes.</title>
        <authorList>
            <person name="Spang A."/>
            <person name="Saw J.H."/>
            <person name="Jorgensen S.L."/>
            <person name="Zaremba-Niedzwiedzka K."/>
            <person name="Martijn J."/>
            <person name="Lind A.E."/>
            <person name="van Eijk R."/>
            <person name="Schleper C."/>
            <person name="Guy L."/>
            <person name="Ettema T.J."/>
        </authorList>
    </citation>
    <scope>NUCLEOTIDE SEQUENCE</scope>
</reference>